<dbReference type="GO" id="GO:0016192">
    <property type="term" value="P:vesicle-mediated transport"/>
    <property type="evidence" value="ECO:0007669"/>
    <property type="project" value="InterPro"/>
</dbReference>
<proteinExistence type="inferred from homology"/>
<accession>A0A9P0QKZ7</accession>
<dbReference type="PANTHER" id="PTHR13027:SF7">
    <property type="entry name" value="VACUOLAR FUSION PROTEIN MON1 HOMOLOG"/>
    <property type="match status" value="1"/>
</dbReference>
<gene>
    <name evidence="9" type="ORF">CLIB1423_01S08394</name>
</gene>
<dbReference type="InterPro" id="IPR043971">
    <property type="entry name" value="FUZ/MON1/HPS1_longin_2"/>
</dbReference>
<dbReference type="GO" id="GO:0006623">
    <property type="term" value="P:protein targeting to vacuole"/>
    <property type="evidence" value="ECO:0007669"/>
    <property type="project" value="UniProtKB-UniRule"/>
</dbReference>
<comment type="function">
    <text evidence="4">Required for multiple vacuole delivery pathways including the cytoplasm to vacuole transport (Cvt), autophagy, pexophagy and endocytosis.</text>
</comment>
<evidence type="ECO:0000259" key="7">
    <source>
        <dbReference type="Pfam" id="PF19037"/>
    </source>
</evidence>
<dbReference type="PANTHER" id="PTHR13027">
    <property type="entry name" value="SAND PROTEIN-RELATED"/>
    <property type="match status" value="1"/>
</dbReference>
<feature type="compositionally biased region" description="Acidic residues" evidence="5">
    <location>
        <begin position="121"/>
        <end position="135"/>
    </location>
</feature>
<organism evidence="9 10">
    <name type="scientific">[Candida] railenensis</name>
    <dbReference type="NCBI Taxonomy" id="45579"/>
    <lineage>
        <taxon>Eukaryota</taxon>
        <taxon>Fungi</taxon>
        <taxon>Dikarya</taxon>
        <taxon>Ascomycota</taxon>
        <taxon>Saccharomycotina</taxon>
        <taxon>Pichiomycetes</taxon>
        <taxon>Debaryomycetaceae</taxon>
        <taxon>Kurtzmaniella</taxon>
    </lineage>
</organism>
<evidence type="ECO:0000256" key="5">
    <source>
        <dbReference type="SAM" id="MobiDB-lite"/>
    </source>
</evidence>
<keyword evidence="4" id="KW-0072">Autophagy</keyword>
<dbReference type="InterPro" id="IPR043970">
    <property type="entry name" value="FUZ/MON1/HPS1_longin_3"/>
</dbReference>
<feature type="compositionally biased region" description="Polar residues" evidence="5">
    <location>
        <begin position="58"/>
        <end position="71"/>
    </location>
</feature>
<dbReference type="GO" id="GO:0032585">
    <property type="term" value="C:multivesicular body membrane"/>
    <property type="evidence" value="ECO:0007669"/>
    <property type="project" value="UniProtKB-SubCell"/>
</dbReference>
<evidence type="ECO:0000256" key="3">
    <source>
        <dbReference type="ARBA" id="ARBA00018132"/>
    </source>
</evidence>
<dbReference type="AlphaFoldDB" id="A0A9P0QKZ7"/>
<dbReference type="Proteomes" id="UP000837801">
    <property type="component" value="Unassembled WGS sequence"/>
</dbReference>
<keyword evidence="4" id="KW-0967">Endosome</keyword>
<reference evidence="9" key="1">
    <citation type="submission" date="2022-03" db="EMBL/GenBank/DDBJ databases">
        <authorList>
            <person name="Legras J.-L."/>
            <person name="Devillers H."/>
            <person name="Grondin C."/>
        </authorList>
    </citation>
    <scope>NUCLEOTIDE SEQUENCE</scope>
    <source>
        <strain evidence="9">CLIB 1423</strain>
    </source>
</reference>
<dbReference type="GO" id="GO:0006914">
    <property type="term" value="P:autophagy"/>
    <property type="evidence" value="ECO:0007669"/>
    <property type="project" value="UniProtKB-UniRule"/>
</dbReference>
<feature type="region of interest" description="Disordered" evidence="5">
    <location>
        <begin position="668"/>
        <end position="711"/>
    </location>
</feature>
<comment type="similarity">
    <text evidence="2 4">Belongs to the MON1/SAND family.</text>
</comment>
<evidence type="ECO:0000259" key="6">
    <source>
        <dbReference type="Pfam" id="PF19036"/>
    </source>
</evidence>
<dbReference type="Pfam" id="PF19038">
    <property type="entry name" value="Fuz_longin_3"/>
    <property type="match status" value="1"/>
</dbReference>
<keyword evidence="4" id="KW-0472">Membrane</keyword>
<sequence length="781" mass="86904">MEPENRESSSDSPSHDNEVEISKENTKSSPVSKVLLPEGKKRNPSYVGDPTTAVDMGNVSTMSMASNNVSPKMNVIPAQKRNIPRSIRSDQDSDVASEFQLSHSQNGDDDIVNNESSNVEENVEENDGDDADEDDEEDLHNILNDLIRHEPQALYTTASQSLAAQNVAPTSSNASTILDYNIFPYNESDSELSENSLISKYISVSKNDSNSVFHSKYKQVFVLSSAGKPIYSLNGSDGVIMGYMGLITTIVSTFEETKDHEEIKSITYDDCKIVIMNRSPLILVAITKIGYEKMQLRKAADVEADIDDQSILSRQLDTLYNYLLSMISKPMITKNFHNRMNYDLRKILTPLDFQNLDSIVMKITYGISIKEPISTEDTRNTAPDIGFGVFASELLDSALECVKLTNTTRTKLNSILLSSKKVKIPKPAEDGPSAYQTITDSIPFLKASAASDINGPTSPSATGSYGDDLLFAILLDANCKIMSAMKPKHHNLKNEDLKILLTLISNQQHLTRHTKSEEGILDLWIPICMPHFNCNGFLYAFVKTIFVKPEDLRKTSSPGIPTTIVLLSSSKNSFFHMQEVSKQIEFRINQKMPSFTSTLYQELSTTTISIFRDIHVPQIKHFIYKSRSSNQFVSSDIEEFSRGNGTTTMNILKLVYFYSTLHNTRATPIRNTDSSSSSGGSTGNGASNGNLLPAKSASESNGSSSNSTSTGRNKKLTYIKNFGRNGENIICFMLCSDKYEFYCLCDDRTITTQFLINHSLKIIKWCEKNRKRLFIDAGAVF</sequence>
<keyword evidence="4" id="KW-0653">Protein transport</keyword>
<evidence type="ECO:0000256" key="2">
    <source>
        <dbReference type="ARBA" id="ARBA00008968"/>
    </source>
</evidence>
<feature type="compositionally biased region" description="Low complexity" evidence="5">
    <location>
        <begin position="674"/>
        <end position="711"/>
    </location>
</feature>
<evidence type="ECO:0000256" key="4">
    <source>
        <dbReference type="RuleBase" id="RU367048"/>
    </source>
</evidence>
<evidence type="ECO:0000313" key="9">
    <source>
        <dbReference type="EMBL" id="CAH2350362.1"/>
    </source>
</evidence>
<protein>
    <recommendedName>
        <fullName evidence="3 4">Vacuolar fusion protein MON1</fullName>
    </recommendedName>
</protein>
<dbReference type="Pfam" id="PF19037">
    <property type="entry name" value="Fuz_longin_2"/>
    <property type="match status" value="1"/>
</dbReference>
<dbReference type="GO" id="GO:0035658">
    <property type="term" value="C:Mon1-Ccz1 complex"/>
    <property type="evidence" value="ECO:0007669"/>
    <property type="project" value="TreeGrafter"/>
</dbReference>
<dbReference type="Pfam" id="PF19036">
    <property type="entry name" value="Fuz_longin_1"/>
    <property type="match status" value="1"/>
</dbReference>
<comment type="caution">
    <text evidence="9">The sequence shown here is derived from an EMBL/GenBank/DDBJ whole genome shotgun (WGS) entry which is preliminary data.</text>
</comment>
<keyword evidence="4" id="KW-0926">Vacuole</keyword>
<keyword evidence="10" id="KW-1185">Reference proteome</keyword>
<dbReference type="InterPro" id="IPR004353">
    <property type="entry name" value="Mon1"/>
</dbReference>
<keyword evidence="4" id="KW-0813">Transport</keyword>
<dbReference type="InterPro" id="IPR043972">
    <property type="entry name" value="FUZ/MON1/HPS1_longin_1"/>
</dbReference>
<comment type="subcellular location">
    <subcellularLocation>
        <location evidence="4">Endosome</location>
        <location evidence="4">Multivesicular body membrane</location>
        <topology evidence="4">Peripheral membrane protein</topology>
    </subcellularLocation>
    <subcellularLocation>
        <location evidence="1 4">Prevacuolar compartment membrane</location>
        <topology evidence="1 4">Peripheral membrane protein</topology>
    </subcellularLocation>
    <subcellularLocation>
        <location evidence="4">Vacuole membrane</location>
        <topology evidence="4">Peripheral membrane protein</topology>
    </subcellularLocation>
</comment>
<evidence type="ECO:0000259" key="8">
    <source>
        <dbReference type="Pfam" id="PF19038"/>
    </source>
</evidence>
<evidence type="ECO:0000256" key="1">
    <source>
        <dbReference type="ARBA" id="ARBA00004380"/>
    </source>
</evidence>
<feature type="domain" description="FUZ/MON1/HPS1 third Longin" evidence="8">
    <location>
        <begin position="619"/>
        <end position="769"/>
    </location>
</feature>
<dbReference type="PRINTS" id="PR01546">
    <property type="entry name" value="YEAST73DUF"/>
</dbReference>
<feature type="domain" description="FUZ/MON1/HPS1 first Longin" evidence="6">
    <location>
        <begin position="218"/>
        <end position="301"/>
    </location>
</feature>
<dbReference type="OrthoDB" id="272411at2759"/>
<feature type="compositionally biased region" description="Basic and acidic residues" evidence="5">
    <location>
        <begin position="1"/>
        <end position="26"/>
    </location>
</feature>
<name>A0A9P0QKZ7_9ASCO</name>
<dbReference type="EMBL" id="CAKXYY010000001">
    <property type="protein sequence ID" value="CAH2350362.1"/>
    <property type="molecule type" value="Genomic_DNA"/>
</dbReference>
<feature type="region of interest" description="Disordered" evidence="5">
    <location>
        <begin position="1"/>
        <end position="135"/>
    </location>
</feature>
<dbReference type="GO" id="GO:0000329">
    <property type="term" value="C:fungal-type vacuole membrane"/>
    <property type="evidence" value="ECO:0007669"/>
    <property type="project" value="TreeGrafter"/>
</dbReference>
<feature type="domain" description="FUZ/MON1/HPS1 second Longin" evidence="7">
    <location>
        <begin position="468"/>
        <end position="584"/>
    </location>
</feature>
<evidence type="ECO:0000313" key="10">
    <source>
        <dbReference type="Proteomes" id="UP000837801"/>
    </source>
</evidence>